<dbReference type="InterPro" id="IPR000524">
    <property type="entry name" value="Tscrpt_reg_HTH_GntR"/>
</dbReference>
<keyword evidence="7" id="KW-0808">Transferase</keyword>
<evidence type="ECO:0000256" key="4">
    <source>
        <dbReference type="ARBA" id="ARBA00023125"/>
    </source>
</evidence>
<evidence type="ECO:0000313" key="8">
    <source>
        <dbReference type="Proteomes" id="UP001589867"/>
    </source>
</evidence>
<evidence type="ECO:0000256" key="5">
    <source>
        <dbReference type="ARBA" id="ARBA00023163"/>
    </source>
</evidence>
<dbReference type="InterPro" id="IPR004839">
    <property type="entry name" value="Aminotransferase_I/II_large"/>
</dbReference>
<dbReference type="SUPFAM" id="SSF46785">
    <property type="entry name" value="Winged helix' DNA-binding domain"/>
    <property type="match status" value="1"/>
</dbReference>
<keyword evidence="7" id="KW-0032">Aminotransferase</keyword>
<protein>
    <submittedName>
        <fullName evidence="7">PLP-dependent aminotransferase family protein</fullName>
    </submittedName>
</protein>
<dbReference type="Proteomes" id="UP001589867">
    <property type="component" value="Unassembled WGS sequence"/>
</dbReference>
<dbReference type="PANTHER" id="PTHR46577">
    <property type="entry name" value="HTH-TYPE TRANSCRIPTIONAL REGULATORY PROTEIN GABR"/>
    <property type="match status" value="1"/>
</dbReference>
<dbReference type="SMART" id="SM00345">
    <property type="entry name" value="HTH_GNTR"/>
    <property type="match status" value="1"/>
</dbReference>
<dbReference type="InterPro" id="IPR015421">
    <property type="entry name" value="PyrdxlP-dep_Trfase_major"/>
</dbReference>
<dbReference type="InterPro" id="IPR051446">
    <property type="entry name" value="HTH_trans_reg/aminotransferase"/>
</dbReference>
<comment type="caution">
    <text evidence="7">The sequence shown here is derived from an EMBL/GenBank/DDBJ whole genome shotgun (WGS) entry which is preliminary data.</text>
</comment>
<keyword evidence="3" id="KW-0805">Transcription regulation</keyword>
<dbReference type="EMBL" id="JBHLUH010000048">
    <property type="protein sequence ID" value="MFC0530570.1"/>
    <property type="molecule type" value="Genomic_DNA"/>
</dbReference>
<dbReference type="PROSITE" id="PS50949">
    <property type="entry name" value="HTH_GNTR"/>
    <property type="match status" value="1"/>
</dbReference>
<dbReference type="PANTHER" id="PTHR46577:SF2">
    <property type="entry name" value="TRANSCRIPTIONAL REGULATORY PROTEIN"/>
    <property type="match status" value="1"/>
</dbReference>
<keyword evidence="4" id="KW-0238">DNA-binding</keyword>
<evidence type="ECO:0000256" key="2">
    <source>
        <dbReference type="ARBA" id="ARBA00022898"/>
    </source>
</evidence>
<dbReference type="Pfam" id="PF00392">
    <property type="entry name" value="GntR"/>
    <property type="match status" value="1"/>
</dbReference>
<evidence type="ECO:0000313" key="7">
    <source>
        <dbReference type="EMBL" id="MFC0530570.1"/>
    </source>
</evidence>
<dbReference type="InterPro" id="IPR015424">
    <property type="entry name" value="PyrdxlP-dep_Trfase"/>
</dbReference>
<dbReference type="RefSeq" id="WP_377253728.1">
    <property type="nucleotide sequence ID" value="NZ_JBHLUH010000048.1"/>
</dbReference>
<organism evidence="7 8">
    <name type="scientific">Phytohabitans kaempferiae</name>
    <dbReference type="NCBI Taxonomy" id="1620943"/>
    <lineage>
        <taxon>Bacteria</taxon>
        <taxon>Bacillati</taxon>
        <taxon>Actinomycetota</taxon>
        <taxon>Actinomycetes</taxon>
        <taxon>Micromonosporales</taxon>
        <taxon>Micromonosporaceae</taxon>
    </lineage>
</organism>
<evidence type="ECO:0000259" key="6">
    <source>
        <dbReference type="PROSITE" id="PS50949"/>
    </source>
</evidence>
<keyword evidence="5" id="KW-0804">Transcription</keyword>
<dbReference type="CDD" id="cd07377">
    <property type="entry name" value="WHTH_GntR"/>
    <property type="match status" value="1"/>
</dbReference>
<reference evidence="7 8" key="1">
    <citation type="submission" date="2024-09" db="EMBL/GenBank/DDBJ databases">
        <authorList>
            <person name="Sun Q."/>
            <person name="Mori K."/>
        </authorList>
    </citation>
    <scope>NUCLEOTIDE SEQUENCE [LARGE SCALE GENOMIC DNA]</scope>
    <source>
        <strain evidence="7 8">TBRC 3947</strain>
    </source>
</reference>
<dbReference type="CDD" id="cd00609">
    <property type="entry name" value="AAT_like"/>
    <property type="match status" value="1"/>
</dbReference>
<sequence length="447" mass="48869">MAGEIEARVVEWTARGIADAASRAIAEGAYAEGEKLPTIRQLAKSLGVATNTVASAWTMLARAGIVHSDRRRGTTVSCHPRFGPERTRRTLVNAIRFGLDLSTGLPDADLLPDLRRTLGRLESSLLPRTYLDEPVIPELLELIGEDWPFPAEVLTIVDGVFDALDLVVSTKLRFGDRVAVERVTDPNILDLLEVAGVRLVPLDLDEQGVAPDSLERAIADGARWAFLQPRAQQPTGATWSTKRADNLAAVLKRHRDVAVLEIDLTGPVATGALPSLGTRVQSRVLHVRTYSASHGPELRIAALGGAGELMDDLVERRYLGQGWTSRILQGILLDFLHDRDTRARVDEAREEYSRRRARFVAELAERDLASDGDEGLLVRVPVPNEATALIALASRDIGVAPGTPGTVDPRDSSHIIVTSARLPQHRAAEVAEAIHQTVRTRRVRRVR</sequence>
<keyword evidence="2" id="KW-0663">Pyridoxal phosphate</keyword>
<evidence type="ECO:0000256" key="1">
    <source>
        <dbReference type="ARBA" id="ARBA00005384"/>
    </source>
</evidence>
<dbReference type="InterPro" id="IPR036390">
    <property type="entry name" value="WH_DNA-bd_sf"/>
</dbReference>
<dbReference type="SUPFAM" id="SSF53383">
    <property type="entry name" value="PLP-dependent transferases"/>
    <property type="match status" value="1"/>
</dbReference>
<accession>A0ABV6M790</accession>
<dbReference type="Gene3D" id="1.10.10.10">
    <property type="entry name" value="Winged helix-like DNA-binding domain superfamily/Winged helix DNA-binding domain"/>
    <property type="match status" value="1"/>
</dbReference>
<gene>
    <name evidence="7" type="ORF">ACFFIA_23180</name>
</gene>
<dbReference type="GO" id="GO:0008483">
    <property type="term" value="F:transaminase activity"/>
    <property type="evidence" value="ECO:0007669"/>
    <property type="project" value="UniProtKB-KW"/>
</dbReference>
<feature type="domain" description="HTH gntR-type" evidence="6">
    <location>
        <begin position="11"/>
        <end position="79"/>
    </location>
</feature>
<dbReference type="InterPro" id="IPR036388">
    <property type="entry name" value="WH-like_DNA-bd_sf"/>
</dbReference>
<dbReference type="Gene3D" id="3.40.640.10">
    <property type="entry name" value="Type I PLP-dependent aspartate aminotransferase-like (Major domain)"/>
    <property type="match status" value="1"/>
</dbReference>
<keyword evidence="8" id="KW-1185">Reference proteome</keyword>
<comment type="similarity">
    <text evidence="1">In the C-terminal section; belongs to the class-I pyridoxal-phosphate-dependent aminotransferase family.</text>
</comment>
<name>A0ABV6M790_9ACTN</name>
<evidence type="ECO:0000256" key="3">
    <source>
        <dbReference type="ARBA" id="ARBA00023015"/>
    </source>
</evidence>
<dbReference type="Pfam" id="PF00155">
    <property type="entry name" value="Aminotran_1_2"/>
    <property type="match status" value="1"/>
</dbReference>
<proteinExistence type="inferred from homology"/>